<evidence type="ECO:0000313" key="2">
    <source>
        <dbReference type="EMBL" id="MBC2679716.1"/>
    </source>
</evidence>
<keyword evidence="3" id="KW-1185">Reference proteome</keyword>
<feature type="compositionally biased region" description="Basic and acidic residues" evidence="1">
    <location>
        <begin position="59"/>
        <end position="73"/>
    </location>
</feature>
<proteinExistence type="predicted"/>
<comment type="caution">
    <text evidence="2">The sequence shown here is derived from an EMBL/GenBank/DDBJ whole genome shotgun (WGS) entry which is preliminary data.</text>
</comment>
<gene>
    <name evidence="2" type="ORF">H7993_15075</name>
</gene>
<feature type="region of interest" description="Disordered" evidence="1">
    <location>
        <begin position="1"/>
        <end position="25"/>
    </location>
</feature>
<sequence>MHADQKSEHLSPALQSMGEQPAMTSKRQAFLNHLALCRRKVEQWPEWKQAFLKPPAKARTSDSEAKEQDNLSG</sequence>
<feature type="compositionally biased region" description="Polar residues" evidence="1">
    <location>
        <begin position="13"/>
        <end position="25"/>
    </location>
</feature>
<evidence type="ECO:0000256" key="1">
    <source>
        <dbReference type="SAM" id="MobiDB-lite"/>
    </source>
</evidence>
<protein>
    <submittedName>
        <fullName evidence="2">Uncharacterized protein</fullName>
    </submittedName>
</protein>
<reference evidence="2 3" key="1">
    <citation type="submission" date="2020-08" db="EMBL/GenBank/DDBJ databases">
        <title>Pseudomonas sp. nov.</title>
        <authorList>
            <person name="Gieschler S."/>
            <person name="Fiedler G."/>
            <person name="Brinks E."/>
            <person name="Boehnlein C."/>
            <person name="Franz C.M.A.P."/>
            <person name="Kabisch J."/>
        </authorList>
    </citation>
    <scope>NUCLEOTIDE SEQUENCE [LARGE SCALE GENOMIC DNA]</scope>
    <source>
        <strain evidence="2 3">MBT-2</strain>
    </source>
</reference>
<accession>A0A7X1G746</accession>
<evidence type="ECO:0000313" key="3">
    <source>
        <dbReference type="Proteomes" id="UP000546173"/>
    </source>
</evidence>
<organism evidence="2 3">
    <name type="scientific">Pseudomonas baltica</name>
    <dbReference type="NCBI Taxonomy" id="2762576"/>
    <lineage>
        <taxon>Bacteria</taxon>
        <taxon>Pseudomonadati</taxon>
        <taxon>Pseudomonadota</taxon>
        <taxon>Gammaproteobacteria</taxon>
        <taxon>Pseudomonadales</taxon>
        <taxon>Pseudomonadaceae</taxon>
        <taxon>Pseudomonas</taxon>
    </lineage>
</organism>
<dbReference type="Proteomes" id="UP000546173">
    <property type="component" value="Unassembled WGS sequence"/>
</dbReference>
<name>A0A7X1G746_9PSED</name>
<dbReference type="RefSeq" id="WP_185794873.1">
    <property type="nucleotide sequence ID" value="NZ_JACMYH010000004.1"/>
</dbReference>
<dbReference type="EMBL" id="JACMYH010000004">
    <property type="protein sequence ID" value="MBC2679716.1"/>
    <property type="molecule type" value="Genomic_DNA"/>
</dbReference>
<feature type="region of interest" description="Disordered" evidence="1">
    <location>
        <begin position="51"/>
        <end position="73"/>
    </location>
</feature>
<dbReference type="AlphaFoldDB" id="A0A7X1G746"/>